<name>A0A1R2B9E4_9CILI</name>
<dbReference type="PROSITE" id="PS51059">
    <property type="entry name" value="PARP_CATALYTIC"/>
    <property type="match status" value="1"/>
</dbReference>
<dbReference type="GO" id="GO:0003950">
    <property type="term" value="F:NAD+ poly-ADP-ribosyltransferase activity"/>
    <property type="evidence" value="ECO:0007669"/>
    <property type="project" value="UniProtKB-UniRule"/>
</dbReference>
<keyword evidence="10 15" id="KW-0520">NAD</keyword>
<dbReference type="Gene3D" id="1.20.142.10">
    <property type="entry name" value="Poly(ADP-ribose) polymerase, regulatory domain"/>
    <property type="match status" value="1"/>
</dbReference>
<dbReference type="GO" id="GO:0016779">
    <property type="term" value="F:nucleotidyltransferase activity"/>
    <property type="evidence" value="ECO:0007669"/>
    <property type="project" value="UniProtKB-KW"/>
</dbReference>
<evidence type="ECO:0000259" key="19">
    <source>
        <dbReference type="PROSITE" id="PS51977"/>
    </source>
</evidence>
<dbReference type="Pfam" id="PF02877">
    <property type="entry name" value="PARP_reg"/>
    <property type="match status" value="1"/>
</dbReference>
<keyword evidence="2 15" id="KW-0328">Glycosyltransferase</keyword>
<dbReference type="Pfam" id="PF05406">
    <property type="entry name" value="WGR"/>
    <property type="match status" value="1"/>
</dbReference>
<dbReference type="PROSITE" id="PS51977">
    <property type="entry name" value="WGR"/>
    <property type="match status" value="1"/>
</dbReference>
<keyword evidence="11" id="KW-0238">DNA-binding</keyword>
<dbReference type="Proteomes" id="UP000187209">
    <property type="component" value="Unassembled WGS sequence"/>
</dbReference>
<evidence type="ECO:0000256" key="1">
    <source>
        <dbReference type="ARBA" id="ARBA00004123"/>
    </source>
</evidence>
<feature type="domain" description="WGR" evidence="19">
    <location>
        <begin position="17"/>
        <end position="121"/>
    </location>
</feature>
<dbReference type="SUPFAM" id="SSF47587">
    <property type="entry name" value="Domain of poly(ADP-ribose) polymerase"/>
    <property type="match status" value="1"/>
</dbReference>
<dbReference type="EC" id="2.4.2.-" evidence="15"/>
<evidence type="ECO:0000256" key="10">
    <source>
        <dbReference type="ARBA" id="ARBA00023027"/>
    </source>
</evidence>
<dbReference type="Gene3D" id="2.20.140.10">
    <property type="entry name" value="WGR domain"/>
    <property type="match status" value="1"/>
</dbReference>
<dbReference type="GO" id="GO:0008270">
    <property type="term" value="F:zinc ion binding"/>
    <property type="evidence" value="ECO:0007669"/>
    <property type="project" value="UniProtKB-KW"/>
</dbReference>
<dbReference type="OrthoDB" id="429950at2759"/>
<dbReference type="PROSITE" id="PS51060">
    <property type="entry name" value="PARP_ALPHA_HD"/>
    <property type="match status" value="1"/>
</dbReference>
<dbReference type="Gene3D" id="3.90.228.10">
    <property type="match status" value="1"/>
</dbReference>
<dbReference type="PANTHER" id="PTHR10459:SF60">
    <property type="entry name" value="POLY [ADP-RIBOSE] POLYMERASE 2"/>
    <property type="match status" value="1"/>
</dbReference>
<feature type="region of interest" description="Disordered" evidence="16">
    <location>
        <begin position="1"/>
        <end position="27"/>
    </location>
</feature>
<dbReference type="EMBL" id="MPUH01000828">
    <property type="protein sequence ID" value="OMJ73357.1"/>
    <property type="molecule type" value="Genomic_DNA"/>
</dbReference>
<keyword evidence="3 15" id="KW-0808">Transferase</keyword>
<evidence type="ECO:0000256" key="5">
    <source>
        <dbReference type="ARBA" id="ARBA00022723"/>
    </source>
</evidence>
<keyword evidence="4" id="KW-0548">Nucleotidyltransferase</keyword>
<keyword evidence="7" id="KW-0013">ADP-ribosylation</keyword>
<evidence type="ECO:0000256" key="3">
    <source>
        <dbReference type="ARBA" id="ARBA00022679"/>
    </source>
</evidence>
<evidence type="ECO:0000256" key="16">
    <source>
        <dbReference type="SAM" id="MobiDB-lite"/>
    </source>
</evidence>
<keyword evidence="9" id="KW-0862">Zinc</keyword>
<dbReference type="GO" id="GO:1990404">
    <property type="term" value="F:NAD+-protein mono-ADP-ribosyltransferase activity"/>
    <property type="evidence" value="ECO:0007669"/>
    <property type="project" value="TreeGrafter"/>
</dbReference>
<feature type="domain" description="PARP alpha-helical" evidence="18">
    <location>
        <begin position="152"/>
        <end position="269"/>
    </location>
</feature>
<dbReference type="InterPro" id="IPR012317">
    <property type="entry name" value="Poly(ADP-ribose)pol_cat_dom"/>
</dbReference>
<dbReference type="SUPFAM" id="SSF56399">
    <property type="entry name" value="ADP-ribosylation"/>
    <property type="match status" value="1"/>
</dbReference>
<evidence type="ECO:0000256" key="2">
    <source>
        <dbReference type="ARBA" id="ARBA00022676"/>
    </source>
</evidence>
<dbReference type="Pfam" id="PF00644">
    <property type="entry name" value="PARP"/>
    <property type="match status" value="1"/>
</dbReference>
<dbReference type="InterPro" id="IPR008893">
    <property type="entry name" value="WGR_domain"/>
</dbReference>
<evidence type="ECO:0000256" key="8">
    <source>
        <dbReference type="ARBA" id="ARBA00022771"/>
    </source>
</evidence>
<evidence type="ECO:0000256" key="11">
    <source>
        <dbReference type="ARBA" id="ARBA00023125"/>
    </source>
</evidence>
<proteinExistence type="inferred from homology"/>
<evidence type="ECO:0000256" key="7">
    <source>
        <dbReference type="ARBA" id="ARBA00022765"/>
    </source>
</evidence>
<dbReference type="AlphaFoldDB" id="A0A1R2B9E4"/>
<evidence type="ECO:0000256" key="12">
    <source>
        <dbReference type="ARBA" id="ARBA00023242"/>
    </source>
</evidence>
<dbReference type="GO" id="GO:0006302">
    <property type="term" value="P:double-strand break repair"/>
    <property type="evidence" value="ECO:0007669"/>
    <property type="project" value="TreeGrafter"/>
</dbReference>
<feature type="compositionally biased region" description="Polar residues" evidence="16">
    <location>
        <begin position="10"/>
        <end position="22"/>
    </location>
</feature>
<dbReference type="CDD" id="cd07997">
    <property type="entry name" value="WGR_PARP"/>
    <property type="match status" value="1"/>
</dbReference>
<evidence type="ECO:0000313" key="21">
    <source>
        <dbReference type="Proteomes" id="UP000187209"/>
    </source>
</evidence>
<comment type="catalytic activity">
    <reaction evidence="14">
        <text>NAD(+) + (ADP-D-ribosyl)n-acceptor = nicotinamide + (ADP-D-ribosyl)n+1-acceptor + H(+).</text>
        <dbReference type="EC" id="2.4.2.30"/>
    </reaction>
</comment>
<dbReference type="GO" id="GO:0003677">
    <property type="term" value="F:DNA binding"/>
    <property type="evidence" value="ECO:0007669"/>
    <property type="project" value="UniProtKB-KW"/>
</dbReference>
<dbReference type="CDD" id="cd01437">
    <property type="entry name" value="parp_like"/>
    <property type="match status" value="1"/>
</dbReference>
<dbReference type="SUPFAM" id="SSF142921">
    <property type="entry name" value="WGR domain-like"/>
    <property type="match status" value="1"/>
</dbReference>
<dbReference type="InterPro" id="IPR036930">
    <property type="entry name" value="WGR_dom_sf"/>
</dbReference>
<keyword evidence="21" id="KW-1185">Reference proteome</keyword>
<accession>A0A1R2B9E4</accession>
<evidence type="ECO:0000313" key="20">
    <source>
        <dbReference type="EMBL" id="OMJ73357.1"/>
    </source>
</evidence>
<dbReference type="InterPro" id="IPR036616">
    <property type="entry name" value="Poly(ADP-ribose)pol_reg_dom_sf"/>
</dbReference>
<protein>
    <recommendedName>
        <fullName evidence="15">Poly [ADP-ribose] polymerase</fullName>
        <shortName evidence="15">PARP</shortName>
        <ecNumber evidence="15">2.4.2.-</ecNumber>
    </recommendedName>
</protein>
<keyword evidence="5" id="KW-0479">Metal-binding</keyword>
<dbReference type="InterPro" id="IPR004102">
    <property type="entry name" value="Poly(ADP-ribose)pol_reg_dom"/>
</dbReference>
<evidence type="ECO:0000256" key="9">
    <source>
        <dbReference type="ARBA" id="ARBA00022833"/>
    </source>
</evidence>
<organism evidence="20 21">
    <name type="scientific">Stentor coeruleus</name>
    <dbReference type="NCBI Taxonomy" id="5963"/>
    <lineage>
        <taxon>Eukaryota</taxon>
        <taxon>Sar</taxon>
        <taxon>Alveolata</taxon>
        <taxon>Ciliophora</taxon>
        <taxon>Postciliodesmatophora</taxon>
        <taxon>Heterotrichea</taxon>
        <taxon>Heterotrichida</taxon>
        <taxon>Stentoridae</taxon>
        <taxon>Stentor</taxon>
    </lineage>
</organism>
<comment type="caution">
    <text evidence="20">The sequence shown here is derived from an EMBL/GenBank/DDBJ whole genome shotgun (WGS) entry which is preliminary data.</text>
</comment>
<sequence length="500" mass="57016">MEEDTETRNENPPSRKTASLSEETGLPNPQIIEPYNISLNLTDVVYGIKGHNKFYIIQVLEDNGFYLWTKWGRVGANTPFNNLQPCSSKAEAIIDFKKKFRAKTKNEWGETFHYVQGKYQVVEVQNDSKSMILHLKQEKKRKELEDVAKGFPIVIEEKVAELMKMIWDFERMNKTLKELNLDPEQCPLGRLSANQIQRGYKILKQIQHVLSTSNRESQVLDLTNQFYTNIPQNFGMRRPPPINHIMKVREKLALLSSLQEMEIANTLSIRSLKQLETKNPLDVYYSQLKCKIVPISESFSETVQQWLKGTKAPSHNFSLNLIQGYEIDREGEAARYYPFSKLPNRKLLWHGSRVTNHVGILSNGLKIAPKEAPSTGFMFGKGIYLADLSTKAARYCSASTENPEGILILCEAALGNTHNMLKARSFKKPPGHCHSVTGVGKNIPNEIIEFDKGVTIAIGGIQANPQGAQSDLQYNEYVLYDVGQVKMRFLFRVRFEFYGD</sequence>
<evidence type="ECO:0000256" key="4">
    <source>
        <dbReference type="ARBA" id="ARBA00022695"/>
    </source>
</evidence>
<keyword evidence="12" id="KW-0539">Nucleus</keyword>
<keyword evidence="8" id="KW-0863">Zinc-finger</keyword>
<dbReference type="GO" id="GO:0005730">
    <property type="term" value="C:nucleolus"/>
    <property type="evidence" value="ECO:0007669"/>
    <property type="project" value="TreeGrafter"/>
</dbReference>
<feature type="domain" description="PARP catalytic" evidence="17">
    <location>
        <begin position="279"/>
        <end position="500"/>
    </location>
</feature>
<keyword evidence="6" id="KW-0677">Repeat</keyword>
<dbReference type="InterPro" id="IPR050800">
    <property type="entry name" value="ARTD/PARP"/>
</dbReference>
<dbReference type="GO" id="GO:0070212">
    <property type="term" value="P:protein poly-ADP-ribosylation"/>
    <property type="evidence" value="ECO:0007669"/>
    <property type="project" value="TreeGrafter"/>
</dbReference>
<dbReference type="FunFam" id="1.20.142.10:FF:000002">
    <property type="entry name" value="Poly [ADP-ribose] polymerase"/>
    <property type="match status" value="1"/>
</dbReference>
<evidence type="ECO:0000256" key="14">
    <source>
        <dbReference type="ARBA" id="ARBA00033987"/>
    </source>
</evidence>
<evidence type="ECO:0000259" key="17">
    <source>
        <dbReference type="PROSITE" id="PS51059"/>
    </source>
</evidence>
<reference evidence="20 21" key="1">
    <citation type="submission" date="2016-11" db="EMBL/GenBank/DDBJ databases">
        <title>The macronuclear genome of Stentor coeruleus: a giant cell with tiny introns.</title>
        <authorList>
            <person name="Slabodnick M."/>
            <person name="Ruby J.G."/>
            <person name="Reiff S.B."/>
            <person name="Swart E.C."/>
            <person name="Gosai S."/>
            <person name="Prabakaran S."/>
            <person name="Witkowska E."/>
            <person name="Larue G.E."/>
            <person name="Fisher S."/>
            <person name="Freeman R.M."/>
            <person name="Gunawardena J."/>
            <person name="Chu W."/>
            <person name="Stover N.A."/>
            <person name="Gregory B.D."/>
            <person name="Nowacki M."/>
            <person name="Derisi J."/>
            <person name="Roy S.W."/>
            <person name="Marshall W.F."/>
            <person name="Sood P."/>
        </authorList>
    </citation>
    <scope>NUCLEOTIDE SEQUENCE [LARGE SCALE GENOMIC DNA]</scope>
    <source>
        <strain evidence="20">WM001</strain>
    </source>
</reference>
<evidence type="ECO:0000256" key="13">
    <source>
        <dbReference type="ARBA" id="ARBA00024347"/>
    </source>
</evidence>
<comment type="similarity">
    <text evidence="13">Belongs to the ARTD/PARP family.</text>
</comment>
<evidence type="ECO:0000256" key="15">
    <source>
        <dbReference type="RuleBase" id="RU362114"/>
    </source>
</evidence>
<evidence type="ECO:0000256" key="6">
    <source>
        <dbReference type="ARBA" id="ARBA00022737"/>
    </source>
</evidence>
<dbReference type="SMART" id="SM00773">
    <property type="entry name" value="WGR"/>
    <property type="match status" value="1"/>
</dbReference>
<gene>
    <name evidence="20" type="ORF">SteCoe_27984</name>
</gene>
<dbReference type="PANTHER" id="PTHR10459">
    <property type="entry name" value="DNA LIGASE"/>
    <property type="match status" value="1"/>
</dbReference>
<evidence type="ECO:0000259" key="18">
    <source>
        <dbReference type="PROSITE" id="PS51060"/>
    </source>
</evidence>
<comment type="subcellular location">
    <subcellularLocation>
        <location evidence="1">Nucleus</location>
    </subcellularLocation>
</comment>